<accession>A0A2W0CU04</accession>
<gene>
    <name evidence="1" type="ORF">PIL02S_00580</name>
</gene>
<sequence>MKKDIMLLVEEDAASKNVSVYSPDYRLGAIGDTEQEAIACILDLIDINITKSQASKRYSSKWVSVSLEKSPSLTAV</sequence>
<proteinExistence type="predicted"/>
<name>A0A2W0CU04_9BACL</name>
<evidence type="ECO:0008006" key="3">
    <source>
        <dbReference type="Google" id="ProtNLM"/>
    </source>
</evidence>
<dbReference type="EMBL" id="PRLG01000003">
    <property type="protein sequence ID" value="PYY31028.1"/>
    <property type="molecule type" value="Genomic_DNA"/>
</dbReference>
<evidence type="ECO:0000313" key="1">
    <source>
        <dbReference type="EMBL" id="PYY31028.1"/>
    </source>
</evidence>
<protein>
    <recommendedName>
        <fullName evidence="3">HicB-like antitoxin of toxin-antitoxin system domain-containing protein</fullName>
    </recommendedName>
</protein>
<comment type="caution">
    <text evidence="1">The sequence shown here is derived from an EMBL/GenBank/DDBJ whole genome shotgun (WGS) entry which is preliminary data.</text>
</comment>
<dbReference type="AlphaFoldDB" id="A0A2W0CU04"/>
<organism evidence="1 2">
    <name type="scientific">Paenibacillus illinoisensis</name>
    <dbReference type="NCBI Taxonomy" id="59845"/>
    <lineage>
        <taxon>Bacteria</taxon>
        <taxon>Bacillati</taxon>
        <taxon>Bacillota</taxon>
        <taxon>Bacilli</taxon>
        <taxon>Bacillales</taxon>
        <taxon>Paenibacillaceae</taxon>
        <taxon>Paenibacillus</taxon>
    </lineage>
</organism>
<reference evidence="1 2" key="1">
    <citation type="submission" date="2018-01" db="EMBL/GenBank/DDBJ databases">
        <title>Genome sequence of the PGP bacterium Paenibacillus illinoisensis E3.</title>
        <authorList>
            <person name="Rolli E."/>
            <person name="Marasco R."/>
            <person name="Bessem C."/>
            <person name="Michoud G."/>
            <person name="Gaiarsa S."/>
            <person name="Borin S."/>
            <person name="Daffonchio D."/>
        </authorList>
    </citation>
    <scope>NUCLEOTIDE SEQUENCE [LARGE SCALE GENOMIC DNA]</scope>
    <source>
        <strain evidence="1 2">E3</strain>
    </source>
</reference>
<dbReference type="Proteomes" id="UP000247459">
    <property type="component" value="Unassembled WGS sequence"/>
</dbReference>
<evidence type="ECO:0000313" key="2">
    <source>
        <dbReference type="Proteomes" id="UP000247459"/>
    </source>
</evidence>
<dbReference type="RefSeq" id="WP_110756236.1">
    <property type="nucleotide sequence ID" value="NZ_PRLG01000003.1"/>
</dbReference>